<dbReference type="eggNOG" id="COG3829">
    <property type="taxonomic scope" value="Bacteria"/>
</dbReference>
<dbReference type="GO" id="GO:0005524">
    <property type="term" value="F:ATP binding"/>
    <property type="evidence" value="ECO:0007669"/>
    <property type="project" value="UniProtKB-KW"/>
</dbReference>
<keyword evidence="6" id="KW-0808">Transferase</keyword>
<evidence type="ECO:0000259" key="14">
    <source>
        <dbReference type="PROSITE" id="PS50109"/>
    </source>
</evidence>
<dbReference type="Pfam" id="PF02518">
    <property type="entry name" value="HATPase_c"/>
    <property type="match status" value="1"/>
</dbReference>
<dbReference type="NCBIfam" id="TIGR00229">
    <property type="entry name" value="sensory_box"/>
    <property type="match status" value="5"/>
</dbReference>
<dbReference type="SUPFAM" id="SSF55785">
    <property type="entry name" value="PYP-like sensor domain (PAS domain)"/>
    <property type="match status" value="7"/>
</dbReference>
<dbReference type="Pfam" id="PF00072">
    <property type="entry name" value="Response_reg"/>
    <property type="match status" value="1"/>
</dbReference>
<dbReference type="SMART" id="SM00448">
    <property type="entry name" value="REC"/>
    <property type="match status" value="1"/>
</dbReference>
<reference evidence="18 19" key="1">
    <citation type="journal article" date="2012" name="Front. Microbiol.">
        <title>Complete genome of Ignavibacterium album, a metabolically versatile, flagellated, facultative anaerobe from the phylum Chlorobi.</title>
        <authorList>
            <person name="Liu Z."/>
            <person name="Frigaard N.-U."/>
            <person name="Vogl K."/>
            <person name="Iino T."/>
            <person name="Ohkuma M."/>
            <person name="Overmann J."/>
            <person name="Bryant D.A."/>
        </authorList>
    </citation>
    <scope>NUCLEOTIDE SEQUENCE [LARGE SCALE GENOMIC DNA]</scope>
    <source>
        <strain evidence="19">DSM 19864 / JCM 16511 / NBRC 101810 / Mat9-16</strain>
    </source>
</reference>
<evidence type="ECO:0000256" key="3">
    <source>
        <dbReference type="ARBA" id="ARBA00012438"/>
    </source>
</evidence>
<dbReference type="HOGENOM" id="CLU_255921_0_0_10"/>
<dbReference type="Gene3D" id="3.30.565.10">
    <property type="entry name" value="Histidine kinase-like ATPase, C-terminal domain"/>
    <property type="match status" value="1"/>
</dbReference>
<dbReference type="InterPro" id="IPR036097">
    <property type="entry name" value="HisK_dim/P_sf"/>
</dbReference>
<dbReference type="Gene3D" id="3.40.50.2300">
    <property type="match status" value="1"/>
</dbReference>
<feature type="domain" description="PAS" evidence="16">
    <location>
        <begin position="242"/>
        <end position="312"/>
    </location>
</feature>
<dbReference type="GO" id="GO:0005886">
    <property type="term" value="C:plasma membrane"/>
    <property type="evidence" value="ECO:0007669"/>
    <property type="project" value="UniProtKB-SubCell"/>
</dbReference>
<name>I0ALU1_IGNAJ</name>
<feature type="domain" description="Histidine kinase" evidence="14">
    <location>
        <begin position="1006"/>
        <end position="1225"/>
    </location>
</feature>
<keyword evidence="19" id="KW-1185">Reference proteome</keyword>
<dbReference type="InterPro" id="IPR004358">
    <property type="entry name" value="Sig_transdc_His_kin-like_C"/>
</dbReference>
<dbReference type="PRINTS" id="PR00344">
    <property type="entry name" value="BCTRLSENSOR"/>
</dbReference>
<evidence type="ECO:0000256" key="7">
    <source>
        <dbReference type="ARBA" id="ARBA00022741"/>
    </source>
</evidence>
<dbReference type="CDD" id="cd00130">
    <property type="entry name" value="PAS"/>
    <property type="match status" value="6"/>
</dbReference>
<keyword evidence="11" id="KW-0472">Membrane</keyword>
<feature type="domain" description="PAS" evidence="16">
    <location>
        <begin position="742"/>
        <end position="798"/>
    </location>
</feature>
<dbReference type="InterPro" id="IPR005467">
    <property type="entry name" value="His_kinase_dom"/>
</dbReference>
<feature type="coiled-coil region" evidence="13">
    <location>
        <begin position="972"/>
        <end position="1002"/>
    </location>
</feature>
<dbReference type="Pfam" id="PF00512">
    <property type="entry name" value="HisKA"/>
    <property type="match status" value="1"/>
</dbReference>
<dbReference type="PROSITE" id="PS50113">
    <property type="entry name" value="PAC"/>
    <property type="match status" value="2"/>
</dbReference>
<evidence type="ECO:0000259" key="17">
    <source>
        <dbReference type="PROSITE" id="PS50113"/>
    </source>
</evidence>
<dbReference type="EC" id="2.7.13.3" evidence="3"/>
<dbReference type="Pfam" id="PF13188">
    <property type="entry name" value="PAS_8"/>
    <property type="match status" value="2"/>
</dbReference>
<dbReference type="PROSITE" id="PS50109">
    <property type="entry name" value="HIS_KIN"/>
    <property type="match status" value="1"/>
</dbReference>
<dbReference type="SMART" id="SM00388">
    <property type="entry name" value="HisKA"/>
    <property type="match status" value="1"/>
</dbReference>
<dbReference type="InterPro" id="IPR036890">
    <property type="entry name" value="HATPase_C_sf"/>
</dbReference>
<evidence type="ECO:0000256" key="2">
    <source>
        <dbReference type="ARBA" id="ARBA00004236"/>
    </source>
</evidence>
<keyword evidence="9" id="KW-0067">ATP-binding</keyword>
<feature type="domain" description="PAS" evidence="16">
    <location>
        <begin position="863"/>
        <end position="921"/>
    </location>
</feature>
<evidence type="ECO:0000259" key="16">
    <source>
        <dbReference type="PROSITE" id="PS50112"/>
    </source>
</evidence>
<protein>
    <recommendedName>
        <fullName evidence="3">histidine kinase</fullName>
        <ecNumber evidence="3">2.7.13.3</ecNumber>
    </recommendedName>
</protein>
<evidence type="ECO:0000256" key="12">
    <source>
        <dbReference type="PROSITE-ProRule" id="PRU00169"/>
    </source>
</evidence>
<dbReference type="PATRIC" id="fig|945713.3.peg.2251"/>
<evidence type="ECO:0000256" key="5">
    <source>
        <dbReference type="ARBA" id="ARBA00022553"/>
    </source>
</evidence>
<accession>I0ALU1</accession>
<evidence type="ECO:0000256" key="9">
    <source>
        <dbReference type="ARBA" id="ARBA00022840"/>
    </source>
</evidence>
<keyword evidence="4" id="KW-1003">Cell membrane</keyword>
<feature type="domain" description="PAS" evidence="16">
    <location>
        <begin position="119"/>
        <end position="175"/>
    </location>
</feature>
<dbReference type="STRING" id="945713.IALB_2245"/>
<dbReference type="InterPro" id="IPR003594">
    <property type="entry name" value="HATPase_dom"/>
</dbReference>
<feature type="domain" description="PAC" evidence="17">
    <location>
        <begin position="934"/>
        <end position="988"/>
    </location>
</feature>
<dbReference type="SMART" id="SM00387">
    <property type="entry name" value="HATPase_c"/>
    <property type="match status" value="1"/>
</dbReference>
<dbReference type="FunFam" id="3.30.565.10:FF:000023">
    <property type="entry name" value="PAS domain-containing sensor histidine kinase"/>
    <property type="match status" value="1"/>
</dbReference>
<dbReference type="InterPro" id="IPR011006">
    <property type="entry name" value="CheY-like_superfamily"/>
</dbReference>
<evidence type="ECO:0000256" key="6">
    <source>
        <dbReference type="ARBA" id="ARBA00022679"/>
    </source>
</evidence>
<comment type="catalytic activity">
    <reaction evidence="1">
        <text>ATP + protein L-histidine = ADP + protein N-phospho-L-histidine.</text>
        <dbReference type="EC" id="2.7.13.3"/>
    </reaction>
</comment>
<dbReference type="PROSITE" id="PS50112">
    <property type="entry name" value="PAS"/>
    <property type="match status" value="6"/>
</dbReference>
<evidence type="ECO:0000313" key="18">
    <source>
        <dbReference type="EMBL" id="AFH49948.1"/>
    </source>
</evidence>
<keyword evidence="8 18" id="KW-0418">Kinase</keyword>
<dbReference type="InterPro" id="IPR000700">
    <property type="entry name" value="PAS-assoc_C"/>
</dbReference>
<dbReference type="GO" id="GO:0006355">
    <property type="term" value="P:regulation of DNA-templated transcription"/>
    <property type="evidence" value="ECO:0007669"/>
    <property type="project" value="InterPro"/>
</dbReference>
<feature type="domain" description="Response regulatory" evidence="15">
    <location>
        <begin position="1254"/>
        <end position="1370"/>
    </location>
</feature>
<dbReference type="SUPFAM" id="SSF47384">
    <property type="entry name" value="Homodimeric domain of signal transducing histidine kinase"/>
    <property type="match status" value="1"/>
</dbReference>
<comment type="subcellular location">
    <subcellularLocation>
        <location evidence="2">Cell membrane</location>
    </subcellularLocation>
</comment>
<dbReference type="eggNOG" id="COG0784">
    <property type="taxonomic scope" value="Bacteria"/>
</dbReference>
<feature type="domain" description="PAS" evidence="16">
    <location>
        <begin position="520"/>
        <end position="568"/>
    </location>
</feature>
<proteinExistence type="predicted"/>
<keyword evidence="10" id="KW-0902">Two-component regulatory system</keyword>
<evidence type="ECO:0000256" key="13">
    <source>
        <dbReference type="SAM" id="Coils"/>
    </source>
</evidence>
<dbReference type="Pfam" id="PF00989">
    <property type="entry name" value="PAS"/>
    <property type="match status" value="3"/>
</dbReference>
<dbReference type="CDD" id="cd17546">
    <property type="entry name" value="REC_hyHK_CKI1_RcsC-like"/>
    <property type="match status" value="1"/>
</dbReference>
<dbReference type="KEGG" id="ial:IALB_2245"/>
<dbReference type="InterPro" id="IPR013767">
    <property type="entry name" value="PAS_fold"/>
</dbReference>
<gene>
    <name evidence="18" type="ordered locus">IALB_2245</name>
</gene>
<dbReference type="CDD" id="cd16922">
    <property type="entry name" value="HATPase_EvgS-ArcB-TorS-like"/>
    <property type="match status" value="1"/>
</dbReference>
<dbReference type="PROSITE" id="PS50110">
    <property type="entry name" value="RESPONSE_REGULATORY"/>
    <property type="match status" value="1"/>
</dbReference>
<dbReference type="Gene3D" id="3.30.450.20">
    <property type="entry name" value="PAS domain"/>
    <property type="match status" value="7"/>
</dbReference>
<dbReference type="SMART" id="SM00091">
    <property type="entry name" value="PAS"/>
    <property type="match status" value="7"/>
</dbReference>
<dbReference type="InterPro" id="IPR001610">
    <property type="entry name" value="PAC"/>
</dbReference>
<dbReference type="RefSeq" id="WP_014561097.1">
    <property type="nucleotide sequence ID" value="NC_017464.1"/>
</dbReference>
<feature type="modified residue" description="4-aspartylphosphate" evidence="12">
    <location>
        <position position="1302"/>
    </location>
</feature>
<dbReference type="GO" id="GO:0000155">
    <property type="term" value="F:phosphorelay sensor kinase activity"/>
    <property type="evidence" value="ECO:0007669"/>
    <property type="project" value="InterPro"/>
</dbReference>
<dbReference type="SUPFAM" id="SSF55874">
    <property type="entry name" value="ATPase domain of HSP90 chaperone/DNA topoisomerase II/histidine kinase"/>
    <property type="match status" value="1"/>
</dbReference>
<evidence type="ECO:0000256" key="8">
    <source>
        <dbReference type="ARBA" id="ARBA00022777"/>
    </source>
</evidence>
<dbReference type="SMART" id="SM00086">
    <property type="entry name" value="PAC"/>
    <property type="match status" value="5"/>
</dbReference>
<dbReference type="OrthoDB" id="9811889at2"/>
<dbReference type="InterPro" id="IPR003661">
    <property type="entry name" value="HisK_dim/P_dom"/>
</dbReference>
<evidence type="ECO:0000256" key="4">
    <source>
        <dbReference type="ARBA" id="ARBA00022475"/>
    </source>
</evidence>
<dbReference type="SUPFAM" id="SSF52172">
    <property type="entry name" value="CheY-like"/>
    <property type="match status" value="1"/>
</dbReference>
<evidence type="ECO:0000256" key="11">
    <source>
        <dbReference type="ARBA" id="ARBA00023136"/>
    </source>
</evidence>
<dbReference type="EMBL" id="CP003418">
    <property type="protein sequence ID" value="AFH49948.1"/>
    <property type="molecule type" value="Genomic_DNA"/>
</dbReference>
<sequence length="1376" mass="157517">MLTNKSKKGLFALIDQFNTAALLFDEDLNLLHFNNEASGIINKSVSSQEETSDLISEILTLLSSEIKKRFLHKPDTKFLDFDFTDTASQKVFHIIINRLTNEDSIYFLCLITESSLDNPDSFYKKIFDSTNDIILLIDPLEFKIVEANSNAVKLYNTSLQELIGSNFIYLSRLPEKEIEILRDINFSDKQSEYETIHLKSNRDDLYLKARISKLSYLDRDLILFSATEITETQLTEQRLQSSENRFKILYDNNPLMTFIIDSDGIISSVNKSVKTELQYLTDELIGNHISKIYHPEDEQLINFQINQCIQNPNRTFTWELRLLNRFNSIVWVRVSAISFITKKGNNEVMIVCDNITVQKDTEKTLVDYAKSLQRMLDASPLGVLVYSLDKENNLRLITTNHSAETILGFRADDYLYKRIEEIFPSLPYNSIVLQFKEIAKNGGSYLFQKINYNDKNISGIYEYSAIQLAENTVAIFFTDITDREKSIERIAESEHKYKTLFEGSNDAILLMKNEYFIDANQKALELFGCSKEELINKTPIEFSPEIQEDDQPSKNKALNIIQEALNGSPQFFEWKHLKKDKTEFDAEVSLFLTEIKSEKFIQAIVRDITEKKKSQRQIAMFANAFRNISECVIIGDTQDNIIFVNDAFTRTYGYKQEEIIGKNVSLIRSSKNSPYLVQNILPQTLKGGWKGELINVKKSGEEFIISLSTSPIYDDKGNLIALTGIVEDITERKQTIQRLSESEERFRSLVNNLIESVIIVDWNGKILFANQSAAKLVELDSPEKGIGKSVTEFLHPSNIDKAIRLISFEKDSTETKRDNFQIVTATKKIRWVESMSTRIRYQNQELLLTTLRDITDRIKTEKMINLLTNALHSAANGVIITDRDGKIIWLNEAIEKLTGYKEEEMIGKTTSIFKSGLMPDEFYKKMWNTIESGKVWKGELINKRKDGTYYEEEMTITPIYDNENEISHFISIKQDITERKKIEREIREAKIKAEEINKLKSTFLANMSHELRTPLVGILGFAELLRDNITTPELAELASRIHTSGKRLLETLNSILDLSRIEANKMELKGDYINICRVVRENLLQFEAFAKTKNLYLKIDLEEDEIICFLDEKILHQILNNLINNAIKYTERGGVTVKVQKEIINNVSNVTIKIQDTGIGIPKESLSKIFEEFRQVSEGLDRKYEGTGLGLTLTKKFVEVLGGTITVESEIDKGSTFSISFPSIYDEKKIPERNSLEEVNPASEKVINSDQQLNILLVENDDASIEVTKLFLKDIGKLSVAKTGTEAIELLNNTKFDLILMDINLGRGSSGIEVTRQIRSMKGYENIPIVAVSAYAMVGDKEEFIKAGCTHYLSKPFKKNDLVGLINEIIYQKINS</sequence>
<feature type="domain" description="PAC" evidence="17">
    <location>
        <begin position="689"/>
        <end position="741"/>
    </location>
</feature>
<organism evidence="18 19">
    <name type="scientific">Ignavibacterium album (strain DSM 19864 / JCM 16511 / NBRC 101810 / Mat9-16)</name>
    <dbReference type="NCBI Taxonomy" id="945713"/>
    <lineage>
        <taxon>Bacteria</taxon>
        <taxon>Pseudomonadati</taxon>
        <taxon>Ignavibacteriota</taxon>
        <taxon>Ignavibacteria</taxon>
        <taxon>Ignavibacteriales</taxon>
        <taxon>Ignavibacteriaceae</taxon>
        <taxon>Ignavibacterium</taxon>
    </lineage>
</organism>
<keyword evidence="13" id="KW-0175">Coiled coil</keyword>
<keyword evidence="5 12" id="KW-0597">Phosphoprotein</keyword>
<evidence type="ECO:0000313" key="19">
    <source>
        <dbReference type="Proteomes" id="UP000007394"/>
    </source>
</evidence>
<dbReference type="InterPro" id="IPR000014">
    <property type="entry name" value="PAS"/>
</dbReference>
<evidence type="ECO:0000259" key="15">
    <source>
        <dbReference type="PROSITE" id="PS50110"/>
    </source>
</evidence>
<keyword evidence="7" id="KW-0547">Nucleotide-binding</keyword>
<evidence type="ECO:0000256" key="10">
    <source>
        <dbReference type="ARBA" id="ARBA00023012"/>
    </source>
</evidence>
<dbReference type="Pfam" id="PF13426">
    <property type="entry name" value="PAS_9"/>
    <property type="match status" value="2"/>
</dbReference>
<dbReference type="eggNOG" id="COG5002">
    <property type="taxonomic scope" value="Bacteria"/>
</dbReference>
<dbReference type="InterPro" id="IPR001789">
    <property type="entry name" value="Sig_transdc_resp-reg_receiver"/>
</dbReference>
<dbReference type="CDD" id="cd00082">
    <property type="entry name" value="HisKA"/>
    <property type="match status" value="1"/>
</dbReference>
<feature type="domain" description="PAS" evidence="16">
    <location>
        <begin position="617"/>
        <end position="688"/>
    </location>
</feature>
<dbReference type="PANTHER" id="PTHR43047">
    <property type="entry name" value="TWO-COMPONENT HISTIDINE PROTEIN KINASE"/>
    <property type="match status" value="1"/>
</dbReference>
<evidence type="ECO:0000256" key="1">
    <source>
        <dbReference type="ARBA" id="ARBA00000085"/>
    </source>
</evidence>
<dbReference type="Proteomes" id="UP000007394">
    <property type="component" value="Chromosome"/>
</dbReference>
<dbReference type="Gene3D" id="1.10.287.130">
    <property type="match status" value="1"/>
</dbReference>
<dbReference type="InterPro" id="IPR035965">
    <property type="entry name" value="PAS-like_dom_sf"/>
</dbReference>